<evidence type="ECO:0000313" key="1">
    <source>
        <dbReference type="EMBL" id="JAD87821.1"/>
    </source>
</evidence>
<name>A0A0A9DJ26_ARUDO</name>
<sequence length="60" mass="6821">MGSSASTVPCHLLCSLHIGFWWFRCQLSRDSFGAELTFTNRQVSRLHPQLSTHQPYTLLG</sequence>
<organism evidence="1">
    <name type="scientific">Arundo donax</name>
    <name type="common">Giant reed</name>
    <name type="synonym">Donax arundinaceus</name>
    <dbReference type="NCBI Taxonomy" id="35708"/>
    <lineage>
        <taxon>Eukaryota</taxon>
        <taxon>Viridiplantae</taxon>
        <taxon>Streptophyta</taxon>
        <taxon>Embryophyta</taxon>
        <taxon>Tracheophyta</taxon>
        <taxon>Spermatophyta</taxon>
        <taxon>Magnoliopsida</taxon>
        <taxon>Liliopsida</taxon>
        <taxon>Poales</taxon>
        <taxon>Poaceae</taxon>
        <taxon>PACMAD clade</taxon>
        <taxon>Arundinoideae</taxon>
        <taxon>Arundineae</taxon>
        <taxon>Arundo</taxon>
    </lineage>
</organism>
<dbReference type="AlphaFoldDB" id="A0A0A9DJ26"/>
<dbReference type="EMBL" id="GBRH01210074">
    <property type="protein sequence ID" value="JAD87821.1"/>
    <property type="molecule type" value="Transcribed_RNA"/>
</dbReference>
<accession>A0A0A9DJ26</accession>
<protein>
    <submittedName>
        <fullName evidence="1">Uncharacterized protein</fullName>
    </submittedName>
</protein>
<reference evidence="1" key="1">
    <citation type="submission" date="2014-09" db="EMBL/GenBank/DDBJ databases">
        <authorList>
            <person name="Magalhaes I.L.F."/>
            <person name="Oliveira U."/>
            <person name="Santos F.R."/>
            <person name="Vidigal T.H.D.A."/>
            <person name="Brescovit A.D."/>
            <person name="Santos A.J."/>
        </authorList>
    </citation>
    <scope>NUCLEOTIDE SEQUENCE</scope>
    <source>
        <tissue evidence="1">Shoot tissue taken approximately 20 cm above the soil surface</tissue>
    </source>
</reference>
<proteinExistence type="predicted"/>
<reference evidence="1" key="2">
    <citation type="journal article" date="2015" name="Data Brief">
        <title>Shoot transcriptome of the giant reed, Arundo donax.</title>
        <authorList>
            <person name="Barrero R.A."/>
            <person name="Guerrero F.D."/>
            <person name="Moolhuijzen P."/>
            <person name="Goolsby J.A."/>
            <person name="Tidwell J."/>
            <person name="Bellgard S.E."/>
            <person name="Bellgard M.I."/>
        </authorList>
    </citation>
    <scope>NUCLEOTIDE SEQUENCE</scope>
    <source>
        <tissue evidence="1">Shoot tissue taken approximately 20 cm above the soil surface</tissue>
    </source>
</reference>